<sequence length="38" mass="4041">MMQVGYAFVGDLRVALHTPLVPEAADRVLASVIDNITG</sequence>
<dbReference type="Proteomes" id="UP000549113">
    <property type="component" value="Unassembled WGS sequence"/>
</dbReference>
<dbReference type="EMBL" id="JACIFH010000001">
    <property type="protein sequence ID" value="MBB4139764.1"/>
    <property type="molecule type" value="Genomic_DNA"/>
</dbReference>
<gene>
    <name evidence="1" type="ORF">BKA10_001558</name>
</gene>
<accession>A0AA40SP71</accession>
<organism evidence="1 2">
    <name type="scientific">Microbacterium invictum</name>
    <dbReference type="NCBI Taxonomy" id="515415"/>
    <lineage>
        <taxon>Bacteria</taxon>
        <taxon>Bacillati</taxon>
        <taxon>Actinomycetota</taxon>
        <taxon>Actinomycetes</taxon>
        <taxon>Micrococcales</taxon>
        <taxon>Microbacteriaceae</taxon>
        <taxon>Microbacterium</taxon>
    </lineage>
</organism>
<evidence type="ECO:0000313" key="2">
    <source>
        <dbReference type="Proteomes" id="UP000549113"/>
    </source>
</evidence>
<comment type="caution">
    <text evidence="1">The sequence shown here is derived from an EMBL/GenBank/DDBJ whole genome shotgun (WGS) entry which is preliminary data.</text>
</comment>
<evidence type="ECO:0000313" key="1">
    <source>
        <dbReference type="EMBL" id="MBB4139764.1"/>
    </source>
</evidence>
<protein>
    <submittedName>
        <fullName evidence="1">Uncharacterized protein</fullName>
    </submittedName>
</protein>
<dbReference type="AlphaFoldDB" id="A0AA40SP71"/>
<reference evidence="1 2" key="1">
    <citation type="submission" date="2020-08" db="EMBL/GenBank/DDBJ databases">
        <title>Sequencing the genomes of 1000 actinobacteria strains.</title>
        <authorList>
            <person name="Klenk H.-P."/>
        </authorList>
    </citation>
    <scope>NUCLEOTIDE SEQUENCE [LARGE SCALE GENOMIC DNA]</scope>
    <source>
        <strain evidence="1 2">DSM 19600</strain>
    </source>
</reference>
<keyword evidence="2" id="KW-1185">Reference proteome</keyword>
<name>A0AA40SP71_9MICO</name>
<proteinExistence type="predicted"/>